<proteinExistence type="predicted"/>
<accession>A0AAN8FYH6</accession>
<sequence>MALQNTNSTSRINLSLPNKILPVVISRSYIIKQNITNIKFSKCEESKYMPPIKDLDQIIGSIKNDKDSYVDLPYGNFTLREIKRFRDFYIAKRARHELETENKYVLNWQPLFTPVDNINFEKVVELKNSLLKNTDSFKPNIPGNYQLSVSELKTLLCDRWLSDSVIKKIIELLKDRISDSDYVGYFNSIHDLKNLGSRLCAKHPNITKFVFVLCVKSLTHSSTGETITYIAGKDINIDTGEQIINGNHFSFCVYDVVINKVIYIDTLGLALPDS</sequence>
<dbReference type="Proteomes" id="UP001347796">
    <property type="component" value="Unassembled WGS sequence"/>
</dbReference>
<protein>
    <submittedName>
        <fullName evidence="1">Uncharacterized protein</fullName>
    </submittedName>
</protein>
<keyword evidence="2" id="KW-1185">Reference proteome</keyword>
<evidence type="ECO:0000313" key="1">
    <source>
        <dbReference type="EMBL" id="KAK6166822.1"/>
    </source>
</evidence>
<dbReference type="SUPFAM" id="SSF54001">
    <property type="entry name" value="Cysteine proteinases"/>
    <property type="match status" value="1"/>
</dbReference>
<reference evidence="1 2" key="1">
    <citation type="submission" date="2024-01" db="EMBL/GenBank/DDBJ databases">
        <title>The genome of the rayed Mediterranean limpet Patella caerulea (Linnaeus, 1758).</title>
        <authorList>
            <person name="Anh-Thu Weber A."/>
            <person name="Halstead-Nussloch G."/>
        </authorList>
    </citation>
    <scope>NUCLEOTIDE SEQUENCE [LARGE SCALE GENOMIC DNA]</scope>
    <source>
        <strain evidence="1">AATW-2023a</strain>
        <tissue evidence="1">Whole specimen</tissue>
    </source>
</reference>
<dbReference type="InterPro" id="IPR038765">
    <property type="entry name" value="Papain-like_cys_pep_sf"/>
</dbReference>
<comment type="caution">
    <text evidence="1">The sequence shown here is derived from an EMBL/GenBank/DDBJ whole genome shotgun (WGS) entry which is preliminary data.</text>
</comment>
<name>A0AAN8FYH6_PATCE</name>
<organism evidence="1 2">
    <name type="scientific">Patella caerulea</name>
    <name type="common">Rayed Mediterranean limpet</name>
    <dbReference type="NCBI Taxonomy" id="87958"/>
    <lineage>
        <taxon>Eukaryota</taxon>
        <taxon>Metazoa</taxon>
        <taxon>Spiralia</taxon>
        <taxon>Lophotrochozoa</taxon>
        <taxon>Mollusca</taxon>
        <taxon>Gastropoda</taxon>
        <taxon>Patellogastropoda</taxon>
        <taxon>Patelloidea</taxon>
        <taxon>Patellidae</taxon>
        <taxon>Patella</taxon>
    </lineage>
</organism>
<evidence type="ECO:0000313" key="2">
    <source>
        <dbReference type="Proteomes" id="UP001347796"/>
    </source>
</evidence>
<dbReference type="AlphaFoldDB" id="A0AAN8FYH6"/>
<dbReference type="EMBL" id="JAZGQO010000021">
    <property type="protein sequence ID" value="KAK6166822.1"/>
    <property type="molecule type" value="Genomic_DNA"/>
</dbReference>
<gene>
    <name evidence="1" type="ORF">SNE40_023437</name>
</gene>